<comment type="caution">
    <text evidence="2">The sequence shown here is derived from an EMBL/GenBank/DDBJ whole genome shotgun (WGS) entry which is preliminary data.</text>
</comment>
<organism evidence="2 3">
    <name type="scientific">Cryobacterium algoritolerans</name>
    <dbReference type="NCBI Taxonomy" id="1259184"/>
    <lineage>
        <taxon>Bacteria</taxon>
        <taxon>Bacillati</taxon>
        <taxon>Actinomycetota</taxon>
        <taxon>Actinomycetes</taxon>
        <taxon>Micrococcales</taxon>
        <taxon>Microbacteriaceae</taxon>
        <taxon>Cryobacterium</taxon>
    </lineage>
</organism>
<name>A0A4R8WV10_9MICO</name>
<dbReference type="InterPro" id="IPR041304">
    <property type="entry name" value="AbiTii"/>
</dbReference>
<dbReference type="OrthoDB" id="4157938at2"/>
<feature type="domain" description="AbiTii" evidence="1">
    <location>
        <begin position="5"/>
        <end position="180"/>
    </location>
</feature>
<keyword evidence="3" id="KW-1185">Reference proteome</keyword>
<gene>
    <name evidence="2" type="ORF">E3O19_08775</name>
</gene>
<dbReference type="RefSeq" id="WP_134566957.1">
    <property type="nucleotide sequence ID" value="NZ_SOFP01000046.1"/>
</dbReference>
<sequence>MSDTLLHSLREQVLDESQPLAGLLRKCLMLGAETGSSALRNWARYELNGYGDDVDVPSYRRLSSPAIRMDTISGNMHVKGQTIHRLQLPVKAQEVVSEWIYLRQPIEELETLTGEKSLSFTNAGLAYAQTIWNGQLEMFQQIMNMYFDLPSSAIVGVLGQIRTQLVDVIADLMADTPLTDLPRKDQVDAAVGQRIGTQYLMTINTAHGPTAIGARAEATVHSFSIDDAIKLLDTVRAASDGVRNEVLRTELLDALEDLRTEAQKDELDTVAVHRKTGRLRAAATRIGVPTITAAVGGAVEAFTSLAMTNTFG</sequence>
<protein>
    <recommendedName>
        <fullName evidence="1">AbiTii domain-containing protein</fullName>
    </recommendedName>
</protein>
<accession>A0A4R8WV10</accession>
<reference evidence="2 3" key="1">
    <citation type="submission" date="2019-03" db="EMBL/GenBank/DDBJ databases">
        <title>Genomics of glacier-inhabiting Cryobacterium strains.</title>
        <authorList>
            <person name="Liu Q."/>
            <person name="Xin Y.-H."/>
        </authorList>
    </citation>
    <scope>NUCLEOTIDE SEQUENCE [LARGE SCALE GENOMIC DNA]</scope>
    <source>
        <strain evidence="2 3">MDT1-3</strain>
    </source>
</reference>
<evidence type="ECO:0000313" key="3">
    <source>
        <dbReference type="Proteomes" id="UP000298412"/>
    </source>
</evidence>
<dbReference type="Proteomes" id="UP000298412">
    <property type="component" value="Unassembled WGS sequence"/>
</dbReference>
<dbReference type="EMBL" id="SOFP01000046">
    <property type="protein sequence ID" value="TFC15213.1"/>
    <property type="molecule type" value="Genomic_DNA"/>
</dbReference>
<dbReference type="Pfam" id="PF18864">
    <property type="entry name" value="AbiTii"/>
    <property type="match status" value="1"/>
</dbReference>
<proteinExistence type="predicted"/>
<evidence type="ECO:0000313" key="2">
    <source>
        <dbReference type="EMBL" id="TFC15213.1"/>
    </source>
</evidence>
<dbReference type="AlphaFoldDB" id="A0A4R8WV10"/>
<evidence type="ECO:0000259" key="1">
    <source>
        <dbReference type="Pfam" id="PF18864"/>
    </source>
</evidence>